<comment type="caution">
    <text evidence="1">The sequence shown here is derived from an EMBL/GenBank/DDBJ whole genome shotgun (WGS) entry which is preliminary data.</text>
</comment>
<dbReference type="RefSeq" id="WP_217160249.1">
    <property type="nucleotide sequence ID" value="NZ_VOMB01000023.1"/>
</dbReference>
<proteinExistence type="predicted"/>
<gene>
    <name evidence="1" type="ORF">FR943_21430</name>
</gene>
<reference evidence="1 2" key="1">
    <citation type="journal article" date="2021" name="Sci. Rep.">
        <title>Phenotypic and genomic hallmarks of a novel, potentially pathogenic rapidly growing Mycobacterium species related to the Mycobacterium fortuitum complex.</title>
        <authorList>
            <person name="Gharbi R."/>
            <person name="Khanna V."/>
            <person name="Frigui W."/>
            <person name="Mhenni B."/>
            <person name="Brosch R."/>
            <person name="Mardassi H."/>
        </authorList>
    </citation>
    <scope>NUCLEOTIDE SEQUENCE [LARGE SCALE GENOMIC DNA]</scope>
    <source>
        <strain evidence="1 2">TNTM28</strain>
    </source>
</reference>
<keyword evidence="2" id="KW-1185">Reference proteome</keyword>
<evidence type="ECO:0000313" key="1">
    <source>
        <dbReference type="EMBL" id="MBU9766393.1"/>
    </source>
</evidence>
<organism evidence="1 2">
    <name type="scientific">[Mycobacterium] fortunisiensis</name>
    <dbReference type="NCBI Taxonomy" id="2600579"/>
    <lineage>
        <taxon>Bacteria</taxon>
        <taxon>Bacillati</taxon>
        <taxon>Actinomycetota</taxon>
        <taxon>Actinomycetes</taxon>
        <taxon>Mycobacteriales</taxon>
        <taxon>Mycobacteriaceae</taxon>
        <taxon>Mycolicibacterium</taxon>
    </lineage>
</organism>
<evidence type="ECO:0000313" key="2">
    <source>
        <dbReference type="Proteomes" id="UP000812982"/>
    </source>
</evidence>
<dbReference type="Pfam" id="PF12900">
    <property type="entry name" value="Pyridox_ox_2"/>
    <property type="match status" value="1"/>
</dbReference>
<dbReference type="Proteomes" id="UP000812982">
    <property type="component" value="Unassembled WGS sequence"/>
</dbReference>
<dbReference type="EMBL" id="VOMB01000023">
    <property type="protein sequence ID" value="MBU9766393.1"/>
    <property type="molecule type" value="Genomic_DNA"/>
</dbReference>
<dbReference type="InterPro" id="IPR024747">
    <property type="entry name" value="Pyridox_Oxase-rel"/>
</dbReference>
<name>A0ABS6KS46_9MYCO</name>
<accession>A0ABS6KS46</accession>
<protein>
    <submittedName>
        <fullName evidence="1">Pyridoxamine 5'-phosphate oxidase family protein</fullName>
    </submittedName>
</protein>
<sequence length="152" mass="16536">MSHVVDVVSGTGLSTGTEPVAVLSERECWDRLGSQSLGRIVTTVDDEANIFPVNFAVHNRAILFRTGEGTKLISAAINNQVVFEVDDHTASDGWSVIVRGTARTLRTDEELDAAARVQLLPWTATTKTHWVLVSPNRVTGRRFHFGPEPGVG</sequence>